<dbReference type="Proteomes" id="UP001595921">
    <property type="component" value="Unassembled WGS sequence"/>
</dbReference>
<protein>
    <submittedName>
        <fullName evidence="2">Uncharacterized protein</fullName>
    </submittedName>
</protein>
<feature type="transmembrane region" description="Helical" evidence="1">
    <location>
        <begin position="50"/>
        <end position="69"/>
    </location>
</feature>
<feature type="transmembrane region" description="Helical" evidence="1">
    <location>
        <begin position="81"/>
        <end position="100"/>
    </location>
</feature>
<name>A0ABD5PC43_9EURY</name>
<comment type="caution">
    <text evidence="2">The sequence shown here is derived from an EMBL/GenBank/DDBJ whole genome shotgun (WGS) entry which is preliminary data.</text>
</comment>
<dbReference type="InterPro" id="IPR043941">
    <property type="entry name" value="EMC6-arch"/>
</dbReference>
<organism evidence="2 3">
    <name type="scientific">Halobium salinum</name>
    <dbReference type="NCBI Taxonomy" id="1364940"/>
    <lineage>
        <taxon>Archaea</taxon>
        <taxon>Methanobacteriati</taxon>
        <taxon>Methanobacteriota</taxon>
        <taxon>Stenosarchaea group</taxon>
        <taxon>Halobacteria</taxon>
        <taxon>Halobacteriales</taxon>
        <taxon>Haloferacaceae</taxon>
        <taxon>Halobium</taxon>
    </lineage>
</organism>
<gene>
    <name evidence="2" type="ORF">ACFO0N_09735</name>
</gene>
<evidence type="ECO:0000313" key="2">
    <source>
        <dbReference type="EMBL" id="MFC4358227.1"/>
    </source>
</evidence>
<proteinExistence type="predicted"/>
<evidence type="ECO:0000313" key="3">
    <source>
        <dbReference type="Proteomes" id="UP001595921"/>
    </source>
</evidence>
<dbReference type="RefSeq" id="WP_267624124.1">
    <property type="nucleotide sequence ID" value="NZ_JAODIW010000008.1"/>
</dbReference>
<dbReference type="AlphaFoldDB" id="A0ABD5PC43"/>
<accession>A0ABD5PC43</accession>
<reference evidence="2 3" key="1">
    <citation type="journal article" date="2019" name="Int. J. Syst. Evol. Microbiol.">
        <title>The Global Catalogue of Microorganisms (GCM) 10K type strain sequencing project: providing services to taxonomists for standard genome sequencing and annotation.</title>
        <authorList>
            <consortium name="The Broad Institute Genomics Platform"/>
            <consortium name="The Broad Institute Genome Sequencing Center for Infectious Disease"/>
            <person name="Wu L."/>
            <person name="Ma J."/>
        </authorList>
    </citation>
    <scope>NUCLEOTIDE SEQUENCE [LARGE SCALE GENOMIC DNA]</scope>
    <source>
        <strain evidence="2 3">CGMCC 1.12553</strain>
    </source>
</reference>
<dbReference type="EMBL" id="JBHSDS010000006">
    <property type="protein sequence ID" value="MFC4358227.1"/>
    <property type="molecule type" value="Genomic_DNA"/>
</dbReference>
<evidence type="ECO:0000256" key="1">
    <source>
        <dbReference type="SAM" id="Phobius"/>
    </source>
</evidence>
<feature type="transmembrane region" description="Helical" evidence="1">
    <location>
        <begin position="20"/>
        <end position="38"/>
    </location>
</feature>
<keyword evidence="1" id="KW-0472">Membrane</keyword>
<keyword evidence="3" id="KW-1185">Reference proteome</keyword>
<keyword evidence="1" id="KW-0812">Transmembrane</keyword>
<sequence>MATETESTAGISAHMRGVTVTTLASLAGVTAGVLSAFLAGTDPAAATNQLALLVLGALILVQFPLLRVGGIEVEDFGAKDYLYVVFMTFALWFVSWAILLTTGASL</sequence>
<keyword evidence="1" id="KW-1133">Transmembrane helix</keyword>
<dbReference type="Pfam" id="PF19094">
    <property type="entry name" value="EMC6_arch"/>
    <property type="match status" value="1"/>
</dbReference>